<gene>
    <name evidence="1" type="ORF">ASZ90_013712</name>
</gene>
<sequence>MHLFNTIFSCTKAANDRARRVDKKRKTGFRVYACKMISIIYPT</sequence>
<dbReference type="EMBL" id="LNQE01001487">
    <property type="protein sequence ID" value="KUG16623.1"/>
    <property type="molecule type" value="Genomic_DNA"/>
</dbReference>
<comment type="caution">
    <text evidence="1">The sequence shown here is derived from an EMBL/GenBank/DDBJ whole genome shotgun (WGS) entry which is preliminary data.</text>
</comment>
<proteinExistence type="predicted"/>
<evidence type="ECO:0000313" key="1">
    <source>
        <dbReference type="EMBL" id="KUG16623.1"/>
    </source>
</evidence>
<reference evidence="1" key="1">
    <citation type="journal article" date="2015" name="Proc. Natl. Acad. Sci. U.S.A.">
        <title>Networks of energetic and metabolic interactions define dynamics in microbial communities.</title>
        <authorList>
            <person name="Embree M."/>
            <person name="Liu J.K."/>
            <person name="Al-Bassam M.M."/>
            <person name="Zengler K."/>
        </authorList>
    </citation>
    <scope>NUCLEOTIDE SEQUENCE</scope>
</reference>
<protein>
    <submittedName>
        <fullName evidence="1">Uncharacterized protein</fullName>
    </submittedName>
</protein>
<name>A0A0W8F6Y7_9ZZZZ</name>
<dbReference type="AlphaFoldDB" id="A0A0W8F6Y7"/>
<accession>A0A0W8F6Y7</accession>
<organism evidence="1">
    <name type="scientific">hydrocarbon metagenome</name>
    <dbReference type="NCBI Taxonomy" id="938273"/>
    <lineage>
        <taxon>unclassified sequences</taxon>
        <taxon>metagenomes</taxon>
        <taxon>ecological metagenomes</taxon>
    </lineage>
</organism>